<dbReference type="AlphaFoldDB" id="A0A2K0VUZ2"/>
<name>A0A2K0VUZ2_GIBNY</name>
<dbReference type="Proteomes" id="UP000236664">
    <property type="component" value="Unassembled WGS sequence"/>
</dbReference>
<organism evidence="1 2">
    <name type="scientific">Gibberella nygamai</name>
    <name type="common">Bean root rot disease fungus</name>
    <name type="synonym">Fusarium nygamai</name>
    <dbReference type="NCBI Taxonomy" id="42673"/>
    <lineage>
        <taxon>Eukaryota</taxon>
        <taxon>Fungi</taxon>
        <taxon>Dikarya</taxon>
        <taxon>Ascomycota</taxon>
        <taxon>Pezizomycotina</taxon>
        <taxon>Sordariomycetes</taxon>
        <taxon>Hypocreomycetidae</taxon>
        <taxon>Hypocreales</taxon>
        <taxon>Nectriaceae</taxon>
        <taxon>Fusarium</taxon>
        <taxon>Fusarium fujikuroi species complex</taxon>
    </lineage>
</organism>
<gene>
    <name evidence="1" type="ORF">FNYG_12803</name>
</gene>
<accession>A0A2K0VUZ2</accession>
<reference evidence="1 2" key="1">
    <citation type="submission" date="2017-06" db="EMBL/GenBank/DDBJ databases">
        <title>Genome of Fusarium nygamai isolate CS10214.</title>
        <authorList>
            <person name="Gardiner D.M."/>
            <person name="Obanor F."/>
            <person name="Kazan K."/>
        </authorList>
    </citation>
    <scope>NUCLEOTIDE SEQUENCE [LARGE SCALE GENOMIC DNA]</scope>
    <source>
        <strain evidence="1 2">CS10214</strain>
    </source>
</reference>
<dbReference type="EMBL" id="MTQA01000241">
    <property type="protein sequence ID" value="PNP73844.1"/>
    <property type="molecule type" value="Genomic_DNA"/>
</dbReference>
<evidence type="ECO:0000313" key="1">
    <source>
        <dbReference type="EMBL" id="PNP73844.1"/>
    </source>
</evidence>
<proteinExistence type="predicted"/>
<keyword evidence="2" id="KW-1185">Reference proteome</keyword>
<evidence type="ECO:0000313" key="2">
    <source>
        <dbReference type="Proteomes" id="UP000236664"/>
    </source>
</evidence>
<dbReference type="OrthoDB" id="10257049at2759"/>
<sequence>MGAPQEPDSAIRIRNIMEHLLAFKDGFLRLPVVTVVTGAEAGIEGIRRVAGGEMSLEKLTLKHPLE</sequence>
<protein>
    <submittedName>
        <fullName evidence="1">Uncharacterized protein</fullName>
    </submittedName>
</protein>
<comment type="caution">
    <text evidence="1">The sequence shown here is derived from an EMBL/GenBank/DDBJ whole genome shotgun (WGS) entry which is preliminary data.</text>
</comment>
<dbReference type="STRING" id="42673.A0A2K0VUZ2"/>